<evidence type="ECO:0000256" key="8">
    <source>
        <dbReference type="ARBA" id="ARBA00023136"/>
    </source>
</evidence>
<evidence type="ECO:0000256" key="7">
    <source>
        <dbReference type="ARBA" id="ARBA00023065"/>
    </source>
</evidence>
<feature type="transmembrane region" description="Helical" evidence="9">
    <location>
        <begin position="150"/>
        <end position="173"/>
    </location>
</feature>
<feature type="transmembrane region" description="Helical" evidence="9">
    <location>
        <begin position="60"/>
        <end position="77"/>
    </location>
</feature>
<keyword evidence="3" id="KW-0050">Antiport</keyword>
<keyword evidence="6 9" id="KW-1133">Transmembrane helix</keyword>
<dbReference type="GO" id="GO:0015297">
    <property type="term" value="F:antiporter activity"/>
    <property type="evidence" value="ECO:0007669"/>
    <property type="project" value="UniProtKB-KW"/>
</dbReference>
<keyword evidence="4" id="KW-1003">Cell membrane</keyword>
<comment type="caution">
    <text evidence="12">The sequence shown here is derived from an EMBL/GenBank/DDBJ whole genome shotgun (WGS) entry which is preliminary data.</text>
</comment>
<accession>A0A0F5I628</accession>
<feature type="transmembrane region" description="Helical" evidence="9">
    <location>
        <begin position="118"/>
        <end position="138"/>
    </location>
</feature>
<evidence type="ECO:0000256" key="3">
    <source>
        <dbReference type="ARBA" id="ARBA00022449"/>
    </source>
</evidence>
<feature type="transmembrane region" description="Helical" evidence="9">
    <location>
        <begin position="372"/>
        <end position="390"/>
    </location>
</feature>
<dbReference type="InterPro" id="IPR003148">
    <property type="entry name" value="RCK_N"/>
</dbReference>
<evidence type="ECO:0000256" key="2">
    <source>
        <dbReference type="ARBA" id="ARBA00022448"/>
    </source>
</evidence>
<evidence type="ECO:0000256" key="6">
    <source>
        <dbReference type="ARBA" id="ARBA00022989"/>
    </source>
</evidence>
<dbReference type="PANTHER" id="PTHR32507">
    <property type="entry name" value="NA(+)/H(+) ANTIPORTER 1"/>
    <property type="match status" value="1"/>
</dbReference>
<dbReference type="InterPro" id="IPR038770">
    <property type="entry name" value="Na+/solute_symporter_sf"/>
</dbReference>
<dbReference type="SUPFAM" id="SSF51735">
    <property type="entry name" value="NAD(P)-binding Rossmann-fold domains"/>
    <property type="match status" value="1"/>
</dbReference>
<dbReference type="GO" id="GO:0006813">
    <property type="term" value="P:potassium ion transport"/>
    <property type="evidence" value="ECO:0007669"/>
    <property type="project" value="InterPro"/>
</dbReference>
<evidence type="ECO:0000256" key="9">
    <source>
        <dbReference type="SAM" id="Phobius"/>
    </source>
</evidence>
<evidence type="ECO:0000256" key="5">
    <source>
        <dbReference type="ARBA" id="ARBA00022692"/>
    </source>
</evidence>
<gene>
    <name evidence="12" type="ORF">QY95_01137</name>
</gene>
<evidence type="ECO:0000313" key="12">
    <source>
        <dbReference type="EMBL" id="KKB41074.1"/>
    </source>
</evidence>
<dbReference type="OrthoDB" id="570124at2"/>
<evidence type="ECO:0000256" key="1">
    <source>
        <dbReference type="ARBA" id="ARBA00004651"/>
    </source>
</evidence>
<sequence length="602" mass="66670">MFDSILFYLMLIILLGIVSQWLSWRYSLPAIVIMSVAGLALGPVFGIVDPQNDFGNLFQPIISIAVAIILFEGSLSLNFKEIKDLKRPIIRITTLGALIAWLLGSAAAHYVAGLSWSVSLVIGGLFIVTGPTVILPLLRQAKLKQRTAAILKWEGIIVDPFGALLAVLAFEIVQVANSDNEGLTAFLPFFAASIFAVFLGWALGKGIGHMMERGQIPEFLKAPGVFVTVIACFTITDEIMHETGLLAVTAMGITMANMPISSLRDMRHFKENMSLLLISSIFVMLTASLTMDVLMQVFNWHIILFVILMMFIVRPLSIWLSTIGTDLTTKERALVGWIAPRGIVALTVSGYFAERLLAAGYEDAEMLTSLTFALVFATVCAHGFSISWLAKRWGLAVEDKPGILIVGSSPFTIGFAKVLQEEDVPVMIVEESWRRLRKAREADIAVYYGDLLSEGAEHELEITPYQYMMTATDDDAYNTLVSNTFIPEIGRANVYQLRTETHRQVDSNDYAKSLGGNSLFSEDVTWESLHEKMSNQYGFRRTQLTEQYGYEQYEAERDQRAIPLALIKKNGKIAFYSKGNDPTGEAGDTVVSLAPQKLNKNK</sequence>
<keyword evidence="2" id="KW-0813">Transport</keyword>
<evidence type="ECO:0000313" key="13">
    <source>
        <dbReference type="Proteomes" id="UP000031563"/>
    </source>
</evidence>
<feature type="domain" description="RCK N-terminal" evidence="11">
    <location>
        <begin position="403"/>
        <end position="483"/>
    </location>
</feature>
<dbReference type="Pfam" id="PF00999">
    <property type="entry name" value="Na_H_Exchanger"/>
    <property type="match status" value="1"/>
</dbReference>
<keyword evidence="13" id="KW-1185">Reference proteome</keyword>
<dbReference type="Pfam" id="PF02254">
    <property type="entry name" value="TrkA_N"/>
    <property type="match status" value="1"/>
</dbReference>
<dbReference type="RefSeq" id="WP_040037478.1">
    <property type="nucleotide sequence ID" value="NZ_JWIQ02000047.1"/>
</dbReference>
<dbReference type="Gene3D" id="3.40.50.720">
    <property type="entry name" value="NAD(P)-binding Rossmann-like Domain"/>
    <property type="match status" value="1"/>
</dbReference>
<comment type="subcellular location">
    <subcellularLocation>
        <location evidence="1">Cell membrane</location>
        <topology evidence="1">Multi-pass membrane protein</topology>
    </subcellularLocation>
</comment>
<proteinExistence type="predicted"/>
<dbReference type="STRING" id="1221996.QY95_01137"/>
<dbReference type="InterPro" id="IPR036291">
    <property type="entry name" value="NAD(P)-bd_dom_sf"/>
</dbReference>
<dbReference type="InterPro" id="IPR006153">
    <property type="entry name" value="Cation/H_exchanger_TM"/>
</dbReference>
<evidence type="ECO:0000256" key="4">
    <source>
        <dbReference type="ARBA" id="ARBA00022475"/>
    </source>
</evidence>
<name>A0A0F5I628_BACTR</name>
<dbReference type="EMBL" id="JWIR02000025">
    <property type="protein sequence ID" value="KKB41074.1"/>
    <property type="molecule type" value="Genomic_DNA"/>
</dbReference>
<keyword evidence="7" id="KW-0406">Ion transport</keyword>
<dbReference type="PANTHER" id="PTHR32507:SF0">
    <property type="entry name" value="NA(+)_H(+) ANTIPORTER 2-RELATED"/>
    <property type="match status" value="1"/>
</dbReference>
<dbReference type="Gene3D" id="1.20.1530.20">
    <property type="match status" value="1"/>
</dbReference>
<feature type="transmembrane region" description="Helical" evidence="9">
    <location>
        <begin position="275"/>
        <end position="294"/>
    </location>
</feature>
<feature type="transmembrane region" description="Helical" evidence="9">
    <location>
        <begin position="300"/>
        <end position="321"/>
    </location>
</feature>
<evidence type="ECO:0000259" key="10">
    <source>
        <dbReference type="Pfam" id="PF00999"/>
    </source>
</evidence>
<feature type="transmembrane region" description="Helical" evidence="9">
    <location>
        <begin position="333"/>
        <end position="352"/>
    </location>
</feature>
<feature type="domain" description="Cation/H+ exchanger transmembrane" evidence="10">
    <location>
        <begin position="13"/>
        <end position="391"/>
    </location>
</feature>
<dbReference type="GO" id="GO:1902600">
    <property type="term" value="P:proton transmembrane transport"/>
    <property type="evidence" value="ECO:0007669"/>
    <property type="project" value="InterPro"/>
</dbReference>
<evidence type="ECO:0000259" key="11">
    <source>
        <dbReference type="Pfam" id="PF02254"/>
    </source>
</evidence>
<dbReference type="AlphaFoldDB" id="A0A0F5I628"/>
<feature type="transmembrane region" description="Helical" evidence="9">
    <location>
        <begin position="185"/>
        <end position="207"/>
    </location>
</feature>
<feature type="transmembrane region" description="Helical" evidence="9">
    <location>
        <begin position="6"/>
        <end position="24"/>
    </location>
</feature>
<dbReference type="GO" id="GO:0005886">
    <property type="term" value="C:plasma membrane"/>
    <property type="evidence" value="ECO:0007669"/>
    <property type="project" value="UniProtKB-SubCell"/>
</dbReference>
<feature type="transmembrane region" description="Helical" evidence="9">
    <location>
        <begin position="89"/>
        <end position="112"/>
    </location>
</feature>
<keyword evidence="5 9" id="KW-0812">Transmembrane</keyword>
<organism evidence="12 13">
    <name type="scientific">Bacillus thermotolerans</name>
    <name type="common">Quasibacillus thermotolerans</name>
    <dbReference type="NCBI Taxonomy" id="1221996"/>
    <lineage>
        <taxon>Bacteria</taxon>
        <taxon>Bacillati</taxon>
        <taxon>Bacillota</taxon>
        <taxon>Bacilli</taxon>
        <taxon>Bacillales</taxon>
        <taxon>Bacillaceae</taxon>
        <taxon>Bacillus</taxon>
    </lineage>
</organism>
<feature type="transmembrane region" description="Helical" evidence="9">
    <location>
        <begin position="31"/>
        <end position="48"/>
    </location>
</feature>
<reference evidence="12" key="1">
    <citation type="submission" date="2015-02" db="EMBL/GenBank/DDBJ databases">
        <title>Genome Assembly of Bacillaceae bacterium MTCC 8252.</title>
        <authorList>
            <person name="Verma A."/>
            <person name="Khatri I."/>
            <person name="Mual P."/>
            <person name="Subramanian S."/>
            <person name="Krishnamurthi S."/>
        </authorList>
    </citation>
    <scope>NUCLEOTIDE SEQUENCE [LARGE SCALE GENOMIC DNA]</scope>
    <source>
        <strain evidence="12">MTCC 8252</strain>
    </source>
</reference>
<keyword evidence="8 9" id="KW-0472">Membrane</keyword>
<dbReference type="Proteomes" id="UP000031563">
    <property type="component" value="Unassembled WGS sequence"/>
</dbReference>
<protein>
    <submittedName>
        <fullName evidence="12">Sodium/hydrogen exchanger family protein</fullName>
    </submittedName>
</protein>